<feature type="region of interest" description="Disordered" evidence="1">
    <location>
        <begin position="194"/>
        <end position="227"/>
    </location>
</feature>
<sequence>MTDTVVSRTVDEGDIDSKFSRGTTPDDDVYGDGSYTGSANYSAPFGGPAYVFGSAGSLVSFGADGAGGFSISPDAVAAFGALNLTSKGTEPSYSISEIVVSGTTWAVFSAKIGNDPVFEFRVDKSDGDFEFRLYDQLDHEAVAGKNFDLVGGSSTLDFGSIIRATDSDGDYVDLDGRITIEIRDDIPQWVAGKSSTGVVEEEQLPGGNEDTNSASPGLDADTADQAGNTSTLASGTLAALIASKAHAPGLSVGADDGGEFTFREGVTSVTTTSGAAVTSAGIAVTVASISEAADAGGVYRVLTAKAGAEEVFSLKVYENGAWSFELEGRLDHLPGDEGGLALDLSKLMKFTDFDGDAIDLAAGSFTVNVID</sequence>
<accession>A0ABV9Z4Y7</accession>
<evidence type="ECO:0000256" key="1">
    <source>
        <dbReference type="SAM" id="MobiDB-lite"/>
    </source>
</evidence>
<reference evidence="3" key="1">
    <citation type="journal article" date="2019" name="Int. J. Syst. Evol. Microbiol.">
        <title>The Global Catalogue of Microorganisms (GCM) 10K type strain sequencing project: providing services to taxonomists for standard genome sequencing and annotation.</title>
        <authorList>
            <consortium name="The Broad Institute Genomics Platform"/>
            <consortium name="The Broad Institute Genome Sequencing Center for Infectious Disease"/>
            <person name="Wu L."/>
            <person name="Ma J."/>
        </authorList>
    </citation>
    <scope>NUCLEOTIDE SEQUENCE [LARGE SCALE GENOMIC DNA]</scope>
    <source>
        <strain evidence="3">CGMCC 1.16444</strain>
    </source>
</reference>
<dbReference type="EMBL" id="JBHSJF010000015">
    <property type="protein sequence ID" value="MFC5070020.1"/>
    <property type="molecule type" value="Genomic_DNA"/>
</dbReference>
<gene>
    <name evidence="2" type="ORF">ACFPFW_18550</name>
</gene>
<dbReference type="RefSeq" id="WP_379771830.1">
    <property type="nucleotide sequence ID" value="NZ_JBHSJF010000015.1"/>
</dbReference>
<dbReference type="Proteomes" id="UP001595796">
    <property type="component" value="Unassembled WGS sequence"/>
</dbReference>
<protein>
    <submittedName>
        <fullName evidence="2">Uncharacterized protein</fullName>
    </submittedName>
</protein>
<keyword evidence="3" id="KW-1185">Reference proteome</keyword>
<feature type="non-terminal residue" evidence="2">
    <location>
        <position position="371"/>
    </location>
</feature>
<evidence type="ECO:0000313" key="3">
    <source>
        <dbReference type="Proteomes" id="UP001595796"/>
    </source>
</evidence>
<name>A0ABV9Z4Y7_9HYPH</name>
<comment type="caution">
    <text evidence="2">The sequence shown here is derived from an EMBL/GenBank/DDBJ whole genome shotgun (WGS) entry which is preliminary data.</text>
</comment>
<evidence type="ECO:0000313" key="2">
    <source>
        <dbReference type="EMBL" id="MFC5070020.1"/>
    </source>
</evidence>
<organism evidence="2 3">
    <name type="scientific">Flaviflagellibacter deserti</name>
    <dbReference type="NCBI Taxonomy" id="2267266"/>
    <lineage>
        <taxon>Bacteria</taxon>
        <taxon>Pseudomonadati</taxon>
        <taxon>Pseudomonadota</taxon>
        <taxon>Alphaproteobacteria</taxon>
        <taxon>Hyphomicrobiales</taxon>
        <taxon>Flaviflagellibacter</taxon>
    </lineage>
</organism>
<proteinExistence type="predicted"/>